<dbReference type="InterPro" id="IPR013217">
    <property type="entry name" value="Methyltransf_12"/>
</dbReference>
<dbReference type="PROSITE" id="PS00606">
    <property type="entry name" value="KS3_1"/>
    <property type="match status" value="1"/>
</dbReference>
<feature type="region of interest" description="Disordered" evidence="11">
    <location>
        <begin position="2520"/>
        <end position="2557"/>
    </location>
</feature>
<keyword evidence="4" id="KW-0489">Methyltransferase</keyword>
<dbReference type="InterPro" id="IPR056501">
    <property type="entry name" value="NAD-bd_HRPKS_sdrA"/>
</dbReference>
<dbReference type="SUPFAM" id="SSF52777">
    <property type="entry name" value="CoA-dependent acyltransferases"/>
    <property type="match status" value="2"/>
</dbReference>
<keyword evidence="8" id="KW-0560">Oxidoreductase</keyword>
<evidence type="ECO:0000256" key="3">
    <source>
        <dbReference type="ARBA" id="ARBA00022553"/>
    </source>
</evidence>
<dbReference type="CDD" id="cd00833">
    <property type="entry name" value="PKS"/>
    <property type="match status" value="1"/>
</dbReference>
<keyword evidence="7" id="KW-0521">NADP</keyword>
<evidence type="ECO:0000313" key="15">
    <source>
        <dbReference type="EMBL" id="CAE7208218.1"/>
    </source>
</evidence>
<gene>
    <name evidence="15" type="ORF">PTTW11_09801</name>
</gene>
<dbReference type="InterPro" id="IPR042104">
    <property type="entry name" value="PKS_dehydratase_sf"/>
</dbReference>
<evidence type="ECO:0000256" key="11">
    <source>
        <dbReference type="SAM" id="MobiDB-lite"/>
    </source>
</evidence>
<comment type="pathway">
    <text evidence="1">Mycotoxin biosynthesis.</text>
</comment>
<feature type="active site" description="Proton donor; for dehydratase activity" evidence="10">
    <location>
        <position position="1167"/>
    </location>
</feature>
<evidence type="ECO:0000259" key="13">
    <source>
        <dbReference type="PROSITE" id="PS52004"/>
    </source>
</evidence>
<dbReference type="GO" id="GO:0008168">
    <property type="term" value="F:methyltransferase activity"/>
    <property type="evidence" value="ECO:0007669"/>
    <property type="project" value="UniProtKB-KW"/>
</dbReference>
<keyword evidence="3" id="KW-0597">Phosphoprotein</keyword>
<dbReference type="InterPro" id="IPR036291">
    <property type="entry name" value="NAD(P)-bd_dom_sf"/>
</dbReference>
<dbReference type="InterPro" id="IPR049900">
    <property type="entry name" value="PKS_mFAS_DH"/>
</dbReference>
<evidence type="ECO:0000256" key="9">
    <source>
        <dbReference type="ARBA" id="ARBA00023268"/>
    </source>
</evidence>
<dbReference type="Gene3D" id="3.40.50.150">
    <property type="entry name" value="Vaccinia Virus protein VP39"/>
    <property type="match status" value="1"/>
</dbReference>
<dbReference type="Gene3D" id="3.30.559.10">
    <property type="entry name" value="Chloramphenicol acetyltransferase-like domain"/>
    <property type="match status" value="1"/>
</dbReference>
<dbReference type="Pfam" id="PF14765">
    <property type="entry name" value="PS-DH"/>
    <property type="match status" value="1"/>
</dbReference>
<sequence>MISHIKLPTSTMNSAEPIAVIGSACRFPGKVDTPSKLWKLLLEPRDLQTEVPKDRFNIDSFYHPEGSYPGRTNARYGHFLNDNLRAFDASFFNIQPVEAESMDPQQRLLLETTYEALSSAGLRMQELKGSNTAVYVGLMTHDFEITKYYDLQTTGTYLVTGAAASIISNRLSYFFDWHGPSMTIDTACSSSLVAVHEAVQQLRRGSSTVAIAAGANLILSPVSYVSESKLNMLSPTGRSRMWDAEADGYARGEGICSVVLKTLSQALKDGDTIECIIRETGVNQDGRTTGITMPSHLSQETLIRETYAKAGLDISSPEDRCLAEHDLIEQSDILAIGTGTPAGDPQEAEAISSAFFAGAELSDEEPLAVGSVKTIIGHTEGTAGLSGLLKASLAVQHGVIPPNMLFENLNPRIAPFYQNLRILREPQSWPAIKPGLPRRASVNSFGFGGTNAHIIVEEYKPSEKESQRMISDNGSTFGLPIVFSARTGKSLKKLMESMLDHINENPSLDVLDLVSTLLRNQSVLPLRYPISGHTKESITAALSVAAREFKVTTGSDSKTTSGDKASILGIFTGQGAQYPGMMRGLLSTVPYVQEVIADLDHSLQALPSEYRPSWTLHDQFLLEDDSSNVLQAAYSQPLCCATQVVLVRMLAAAGIKFTTVVGHSSGEIACAYATGLISASQAIRVAYLRGLASQFAGLDRGEGAMMAAGISFEDARELCELEAFEGCICVAASNAPDSTTIAGDKESILQVQDILADESKFSRVLRVDKAYHSHHMQPCATPYKDALVACGCAVADGIPETSVAWYSSVHTGTKMSANNVTADYWTENLLNPVMFMQALEEAAMVHQPNVAVEVGCHPALKAPTLSTLKGIGFDDFPYTGCMRRDEADLTAFAEALGYLWQRFTILEPADVEMYISTVCGKKPRNISKLLPTYPWDHSKVYWSESRTVKNFLHGPRPHLLLGSPTTFSTSLVLQWRNMFRVKDHDWMQGHGLQGQALFPAAGFIIMAMEAGIIAAENRPVQLVEVFDTSIDKAIIFEDETSAAEVVTTAKVLVESSNATRITLGFTIDCCLSKEAKLSTSAQGRVVVTLGLPSPSVLPAVSAHHPHMNDLDIDYFYRELDALGYCYEGSYRCISEMRRADGKSAGTLPNFRLNDGPDPLLLHPATLDLSFQTIMGAYSHPGDKRLRSLYVPVHVDRIAVAPGVSKTAPIVSNKLHFSTANTYDKGDFFAGCVDTTDDSADRIPIFSVENLVLKPLSPPTASEDHLAFTTTFWGPFLPDKLLDDPELWATEEDKRIMPIIERIVYSYIKKFLADLTAEDRANGTAPQKSYIHWYDNVMVDVAAGRHHWWEKSWENDTPEYIEQLCQENWYHPHVRLAHRVNQNAISTIRENSNPFSWMNEDGLLTEFYTSRLSTGPGWGYGKQIVDQIAHRFQSMDILEVGGGTAGATRSILSIPQLGFNSYTFTDISPAFFEKARQEFTAHQDRMEFQKLDISQSPEAQGFKAHSYDLVLASSVLHATPNLDETMKNVRYLLRPGGYAVILEATHKDHTRVGYLFGLFPDWWAGRDEGRVLDPFATIDEWDAIFKRNGFSGVECRTLDRDGHIFPNTLFTTRAVTPKVTRLYEPLAVAPQLPASAPLVVVGGRNSKSSRILEAVSTILPHRNPLKVDSLKDIQNKTFENKPTFLVIWELDEELFSDIDEQKLESVKAMFAQASNVLWITENAWSVNPHQAMTIGFLRTVRNEYPELSVQALDVDNANNIDATTLCEQLLRLEEWPSPSSPNEDVLWTYEPEIYMSKGRLLVPRVKHDIPRNERMASGRRKIYSHVTAERTPVSLRLPDKDLQIESTRDTLSDVQPGHLVVVAQYSLMNAVRIVNLGYLHLILGFVKGTERTVVGVSQINASVVTVPSSMVFDLPETRYDMPDVLSQLAASLLAQDIIANLIPGASVVILEPPICAVAALGRAAAQRQTASIQILSTQPEPASSESLGLTWTQVHSNATAESLKELLPSHASVLCDLSDNRNLESLSRHISSHFSPSCSIFRLNQFFQDRPSSIVYQGHEADEHAKLGRKRILAALEDVACQVLQDTPISGPTVVDLMSLESATEKGIDLSTVISWKTDGPVAARIRPIDQGNLFEKNKTYLLVGLAGSTGRALGRWMVTKGARYVVLSSRNPQSPDSKWVQKIEKLGGHITVLPMDISKKASVDVGLTQLGQKLPPIGGIVYGPLVLHDTVLRNMDISMMHPVLNAKVTGAKLLHERFSSPVENPLDFFVMCSSAATTGGNPGQANYNAANAFLLAFAQKRRLMGLAASTIHIGAVMGIGYLATREEKFDLQSVSDMDPLGEAEFCTLVAEAVVSGRPSSTPRNEDTDLVKMSEIDIGTGIPELHSRYKDTLVFYTDPRFGNLKVPEKRETTRSGSKTSVKEQLLVATTLDEVRQAIIVGLCDRLRGTLHLADGEQIDPDSPLIDQGVDSLGAITVASWFSNQLILDVPILKVLGGASVAQLAEEAASRLPTSTMPQVAGVADHTTDNDSVHSDSISESGSGADTPVSIPTSDDEDPTVVRRAPLSLIQQNTWRIQQQLSGDPTIFHNTVGLFLEGMLDLEKICRAVLASFNRHEVFRTAIRCSEQGGEAVQVVLRSPTTSFRSVEVVDQNAAESALAQLRAEKYDLDAGEALKVVDFHWAADRHLFVIAYHRLTGDGSTTDNFFVELAKLYDGAQLQLPPQYADFAVRQRSDWRNGRLDAAISYWKIIYASMPAVLPLLQLPHAKTQRSEALTWQQHTATLRLTNAIVQRVKEAARRLKATPMHFYLAAYKALLAALAGQDDLVIGLADTNRSSIDDMSTMGFFANMLPIRMNQPSDTTFEEVVSETKDRVRKAMLHSTVPYGLLLEELGLAGPDAVPIRQMTHEPLVQAVFDYRQGERADSGKLGEATIVKVIVTRERTAHDVCLEIADDPSRDPLLTVKLQSSCYGLQDAEAFLKRYESLLKTLSTNTATRITNALFDNQK</sequence>
<dbReference type="InterPro" id="IPR001242">
    <property type="entry name" value="Condensation_dom"/>
</dbReference>
<dbReference type="Gene3D" id="3.40.50.720">
    <property type="entry name" value="NAD(P)-binding Rossmann-like Domain"/>
    <property type="match status" value="2"/>
</dbReference>
<evidence type="ECO:0000256" key="5">
    <source>
        <dbReference type="ARBA" id="ARBA00022679"/>
    </source>
</evidence>
<dbReference type="GO" id="GO:0006633">
    <property type="term" value="P:fatty acid biosynthetic process"/>
    <property type="evidence" value="ECO:0007669"/>
    <property type="project" value="InterPro"/>
</dbReference>
<dbReference type="PROSITE" id="PS52004">
    <property type="entry name" value="KS3_2"/>
    <property type="match status" value="1"/>
</dbReference>
<dbReference type="Pfam" id="PF00550">
    <property type="entry name" value="PP-binding"/>
    <property type="match status" value="1"/>
</dbReference>
<dbReference type="PANTHER" id="PTHR43775:SF20">
    <property type="entry name" value="HYBRID PKS-NRPS SYNTHETASE APDA"/>
    <property type="match status" value="1"/>
</dbReference>
<feature type="domain" description="Carrier" evidence="12">
    <location>
        <begin position="2432"/>
        <end position="2510"/>
    </location>
</feature>
<evidence type="ECO:0000256" key="7">
    <source>
        <dbReference type="ARBA" id="ARBA00022857"/>
    </source>
</evidence>
<dbReference type="GO" id="GO:0031177">
    <property type="term" value="F:phosphopantetheine binding"/>
    <property type="evidence" value="ECO:0007669"/>
    <property type="project" value="InterPro"/>
</dbReference>
<dbReference type="SUPFAM" id="SSF47336">
    <property type="entry name" value="ACP-like"/>
    <property type="match status" value="1"/>
</dbReference>
<feature type="region of interest" description="C-terminal hotdog fold" evidence="10">
    <location>
        <begin position="1107"/>
        <end position="1261"/>
    </location>
</feature>
<evidence type="ECO:0000256" key="10">
    <source>
        <dbReference type="PROSITE-ProRule" id="PRU01363"/>
    </source>
</evidence>
<dbReference type="InterPro" id="IPR018201">
    <property type="entry name" value="Ketoacyl_synth_AS"/>
</dbReference>
<dbReference type="InterPro" id="IPR020841">
    <property type="entry name" value="PKS_Beta-ketoAc_synthase_dom"/>
</dbReference>
<protein>
    <submittedName>
        <fullName evidence="15">Beta-ketoacyl synthase domain-containing protein</fullName>
    </submittedName>
</protein>
<dbReference type="InterPro" id="IPR014031">
    <property type="entry name" value="Ketoacyl_synth_C"/>
</dbReference>
<dbReference type="Gene3D" id="3.30.70.3290">
    <property type="match status" value="1"/>
</dbReference>
<dbReference type="InterPro" id="IPR049552">
    <property type="entry name" value="PKS_DH_N"/>
</dbReference>
<dbReference type="InterPro" id="IPR020807">
    <property type="entry name" value="PKS_DH"/>
</dbReference>
<dbReference type="Pfam" id="PF23114">
    <property type="entry name" value="NAD-bd_HRPKS_sdrA"/>
    <property type="match status" value="1"/>
</dbReference>
<dbReference type="Gene3D" id="3.40.366.10">
    <property type="entry name" value="Malonyl-Coenzyme A Acyl Carrier Protein, domain 2"/>
    <property type="match status" value="1"/>
</dbReference>
<dbReference type="Pfam" id="PF16197">
    <property type="entry name" value="KAsynt_C_assoc"/>
    <property type="match status" value="1"/>
</dbReference>
<dbReference type="SUPFAM" id="SSF53335">
    <property type="entry name" value="S-adenosyl-L-methionine-dependent methyltransferases"/>
    <property type="match status" value="1"/>
</dbReference>
<keyword evidence="6" id="KW-0949">S-adenosyl-L-methionine</keyword>
<evidence type="ECO:0000256" key="8">
    <source>
        <dbReference type="ARBA" id="ARBA00023002"/>
    </source>
</evidence>
<dbReference type="Gene3D" id="3.10.129.110">
    <property type="entry name" value="Polyketide synthase dehydratase"/>
    <property type="match status" value="1"/>
</dbReference>
<dbReference type="InterPro" id="IPR036736">
    <property type="entry name" value="ACP-like_sf"/>
</dbReference>
<reference evidence="15" key="1">
    <citation type="submission" date="2021-02" db="EMBL/GenBank/DDBJ databases">
        <authorList>
            <person name="Syme A R."/>
            <person name="Syme A R."/>
            <person name="Moolhuijzen P."/>
        </authorList>
    </citation>
    <scope>NUCLEOTIDE SEQUENCE</scope>
    <source>
        <strain evidence="15">W1-1</strain>
    </source>
</reference>
<dbReference type="Pfam" id="PF00698">
    <property type="entry name" value="Acyl_transf_1"/>
    <property type="match status" value="1"/>
</dbReference>
<keyword evidence="9" id="KW-0511">Multifunctional enzyme</keyword>
<dbReference type="InterPro" id="IPR023213">
    <property type="entry name" value="CAT-like_dom_sf"/>
</dbReference>
<organism evidence="15 16">
    <name type="scientific">Pyrenophora teres f. teres</name>
    <dbReference type="NCBI Taxonomy" id="97479"/>
    <lineage>
        <taxon>Eukaryota</taxon>
        <taxon>Fungi</taxon>
        <taxon>Dikarya</taxon>
        <taxon>Ascomycota</taxon>
        <taxon>Pezizomycotina</taxon>
        <taxon>Dothideomycetes</taxon>
        <taxon>Pleosporomycetidae</taxon>
        <taxon>Pleosporales</taxon>
        <taxon>Pleosporineae</taxon>
        <taxon>Pleosporaceae</taxon>
        <taxon>Pyrenophora</taxon>
    </lineage>
</organism>
<dbReference type="PANTHER" id="PTHR43775">
    <property type="entry name" value="FATTY ACID SYNTHASE"/>
    <property type="match status" value="1"/>
</dbReference>
<dbReference type="GO" id="GO:0032259">
    <property type="term" value="P:methylation"/>
    <property type="evidence" value="ECO:0007669"/>
    <property type="project" value="UniProtKB-KW"/>
</dbReference>
<dbReference type="InterPro" id="IPR016036">
    <property type="entry name" value="Malonyl_transacylase_ACP-bd"/>
</dbReference>
<dbReference type="SUPFAM" id="SSF53901">
    <property type="entry name" value="Thiolase-like"/>
    <property type="match status" value="1"/>
</dbReference>
<dbReference type="Pfam" id="PF08242">
    <property type="entry name" value="Methyltransf_12"/>
    <property type="match status" value="1"/>
</dbReference>
<dbReference type="CDD" id="cd02440">
    <property type="entry name" value="AdoMet_MTases"/>
    <property type="match status" value="1"/>
</dbReference>
<evidence type="ECO:0000313" key="16">
    <source>
        <dbReference type="Proteomes" id="UP000472372"/>
    </source>
</evidence>
<keyword evidence="2" id="KW-0596">Phosphopantetheine</keyword>
<name>A0A6S6WCE5_9PLEO</name>
<dbReference type="InterPro" id="IPR032821">
    <property type="entry name" value="PKS_assoc"/>
</dbReference>
<evidence type="ECO:0000259" key="14">
    <source>
        <dbReference type="PROSITE" id="PS52019"/>
    </source>
</evidence>
<dbReference type="InterPro" id="IPR014030">
    <property type="entry name" value="Ketoacyl_synth_N"/>
</dbReference>
<dbReference type="InterPro" id="IPR016039">
    <property type="entry name" value="Thiolase-like"/>
</dbReference>
<proteinExistence type="predicted"/>
<dbReference type="InterPro" id="IPR050091">
    <property type="entry name" value="PKS_NRPS_Biosynth_Enz"/>
</dbReference>
<dbReference type="EMBL" id="HG992985">
    <property type="protein sequence ID" value="CAE7208218.1"/>
    <property type="molecule type" value="Genomic_DNA"/>
</dbReference>
<dbReference type="SUPFAM" id="SSF55048">
    <property type="entry name" value="Probable ACP-binding domain of malonyl-CoA ACP transacylase"/>
    <property type="match status" value="1"/>
</dbReference>
<dbReference type="InterPro" id="IPR057326">
    <property type="entry name" value="KR_dom"/>
</dbReference>
<dbReference type="GO" id="GO:0004315">
    <property type="term" value="F:3-oxoacyl-[acyl-carrier-protein] synthase activity"/>
    <property type="evidence" value="ECO:0007669"/>
    <property type="project" value="InterPro"/>
</dbReference>
<feature type="region of interest" description="N-terminal hotdog fold" evidence="10">
    <location>
        <begin position="958"/>
        <end position="1092"/>
    </location>
</feature>
<dbReference type="GO" id="GO:0016491">
    <property type="term" value="F:oxidoreductase activity"/>
    <property type="evidence" value="ECO:0007669"/>
    <property type="project" value="UniProtKB-KW"/>
</dbReference>
<dbReference type="SMART" id="SM00822">
    <property type="entry name" value="PKS_KR"/>
    <property type="match status" value="1"/>
</dbReference>
<dbReference type="Proteomes" id="UP000472372">
    <property type="component" value="Chromosome 9"/>
</dbReference>
<dbReference type="Pfam" id="PF00109">
    <property type="entry name" value="ketoacyl-synt"/>
    <property type="match status" value="1"/>
</dbReference>
<dbReference type="Gene3D" id="3.40.47.10">
    <property type="match status" value="1"/>
</dbReference>
<dbReference type="Pfam" id="PF21089">
    <property type="entry name" value="PKS_DH_N"/>
    <property type="match status" value="1"/>
</dbReference>
<evidence type="ECO:0000256" key="4">
    <source>
        <dbReference type="ARBA" id="ARBA00022603"/>
    </source>
</evidence>
<keyword evidence="5" id="KW-0808">Transferase</keyword>
<dbReference type="InterPro" id="IPR029063">
    <property type="entry name" value="SAM-dependent_MTases_sf"/>
</dbReference>
<feature type="active site" description="Proton acceptor; for dehydratase activity" evidence="10">
    <location>
        <position position="990"/>
    </location>
</feature>
<dbReference type="InterPro" id="IPR001227">
    <property type="entry name" value="Ac_transferase_dom_sf"/>
</dbReference>
<feature type="domain" description="Ketosynthase family 3 (KS3)" evidence="13">
    <location>
        <begin position="15"/>
        <end position="458"/>
    </location>
</feature>
<dbReference type="InterPro" id="IPR020806">
    <property type="entry name" value="PKS_PP-bd"/>
</dbReference>
<dbReference type="GO" id="GO:0009403">
    <property type="term" value="P:toxin biosynthetic process"/>
    <property type="evidence" value="ECO:0007669"/>
    <property type="project" value="UniProtKB-ARBA"/>
</dbReference>
<evidence type="ECO:0000256" key="6">
    <source>
        <dbReference type="ARBA" id="ARBA00022691"/>
    </source>
</evidence>
<feature type="compositionally biased region" description="Polar residues" evidence="11">
    <location>
        <begin position="2533"/>
        <end position="2542"/>
    </location>
</feature>
<feature type="domain" description="PKS/mFAS DH" evidence="14">
    <location>
        <begin position="958"/>
        <end position="1261"/>
    </location>
</feature>
<dbReference type="InterPro" id="IPR014043">
    <property type="entry name" value="Acyl_transferase_dom"/>
</dbReference>
<dbReference type="SMART" id="SM00823">
    <property type="entry name" value="PKS_PP"/>
    <property type="match status" value="1"/>
</dbReference>
<dbReference type="GO" id="GO:0004312">
    <property type="term" value="F:fatty acid synthase activity"/>
    <property type="evidence" value="ECO:0007669"/>
    <property type="project" value="TreeGrafter"/>
</dbReference>
<dbReference type="Gene3D" id="1.10.1200.10">
    <property type="entry name" value="ACP-like"/>
    <property type="match status" value="1"/>
</dbReference>
<dbReference type="SMART" id="SM00826">
    <property type="entry name" value="PKS_DH"/>
    <property type="match status" value="1"/>
</dbReference>
<dbReference type="InterPro" id="IPR013968">
    <property type="entry name" value="PKS_KR"/>
</dbReference>
<dbReference type="PROSITE" id="PS50075">
    <property type="entry name" value="CARRIER"/>
    <property type="match status" value="1"/>
</dbReference>
<dbReference type="SUPFAM" id="SSF51735">
    <property type="entry name" value="NAD(P)-binding Rossmann-fold domains"/>
    <property type="match status" value="2"/>
</dbReference>
<dbReference type="FunFam" id="3.40.47.10:FF:000019">
    <property type="entry name" value="Polyketide synthase type I"/>
    <property type="match status" value="1"/>
</dbReference>
<dbReference type="CDD" id="cd19532">
    <property type="entry name" value="C_PKS-NRPS"/>
    <property type="match status" value="1"/>
</dbReference>
<evidence type="ECO:0000259" key="12">
    <source>
        <dbReference type="PROSITE" id="PS50075"/>
    </source>
</evidence>
<dbReference type="SUPFAM" id="SSF52151">
    <property type="entry name" value="FabD/lysophospholipase-like"/>
    <property type="match status" value="1"/>
</dbReference>
<dbReference type="InterPro" id="IPR049551">
    <property type="entry name" value="PKS_DH_C"/>
</dbReference>
<dbReference type="Pfam" id="PF08659">
    <property type="entry name" value="KR"/>
    <property type="match status" value="1"/>
</dbReference>
<accession>A0A6S6WCE5</accession>
<dbReference type="Pfam" id="PF00668">
    <property type="entry name" value="Condensation"/>
    <property type="match status" value="1"/>
</dbReference>
<evidence type="ECO:0000256" key="1">
    <source>
        <dbReference type="ARBA" id="ARBA00004685"/>
    </source>
</evidence>
<dbReference type="PROSITE" id="PS52019">
    <property type="entry name" value="PKS_MFAS_DH"/>
    <property type="match status" value="1"/>
</dbReference>
<dbReference type="InterPro" id="IPR016035">
    <property type="entry name" value="Acyl_Trfase/lysoPLipase"/>
</dbReference>
<dbReference type="SMART" id="SM00827">
    <property type="entry name" value="PKS_AT"/>
    <property type="match status" value="1"/>
</dbReference>
<evidence type="ECO:0000256" key="2">
    <source>
        <dbReference type="ARBA" id="ARBA00022450"/>
    </source>
</evidence>
<dbReference type="InterPro" id="IPR009081">
    <property type="entry name" value="PP-bd_ACP"/>
</dbReference>
<dbReference type="Pfam" id="PF02801">
    <property type="entry name" value="Ketoacyl-synt_C"/>
    <property type="match status" value="1"/>
</dbReference>
<dbReference type="SMART" id="SM00825">
    <property type="entry name" value="PKS_KS"/>
    <property type="match status" value="1"/>
</dbReference>
<dbReference type="Gene3D" id="3.30.559.30">
    <property type="entry name" value="Nonribosomal peptide synthetase, condensation domain"/>
    <property type="match status" value="1"/>
</dbReference>